<organism evidence="1 2">
    <name type="scientific">Halogranum salarium B-1</name>
    <dbReference type="NCBI Taxonomy" id="1210908"/>
    <lineage>
        <taxon>Archaea</taxon>
        <taxon>Methanobacteriati</taxon>
        <taxon>Methanobacteriota</taxon>
        <taxon>Stenosarchaea group</taxon>
        <taxon>Halobacteria</taxon>
        <taxon>Halobacteriales</taxon>
        <taxon>Haloferacaceae</taxon>
    </lineage>
</organism>
<evidence type="ECO:0000313" key="2">
    <source>
        <dbReference type="Proteomes" id="UP000007813"/>
    </source>
</evidence>
<proteinExistence type="predicted"/>
<dbReference type="EMBL" id="ALJD01000014">
    <property type="protein sequence ID" value="EJN57286.1"/>
    <property type="molecule type" value="Genomic_DNA"/>
</dbReference>
<reference evidence="1 2" key="1">
    <citation type="journal article" date="2012" name="J. Bacteriol.">
        <title>Draft Genome Sequence of the Extremely Halophilic Archaeon Halogranum salarium B-1T.</title>
        <authorList>
            <person name="Kim K.K."/>
            <person name="Lee K.C."/>
            <person name="Lee J.S."/>
        </authorList>
    </citation>
    <scope>NUCLEOTIDE SEQUENCE [LARGE SCALE GENOMIC DNA]</scope>
    <source>
        <strain evidence="1 2">B-1</strain>
    </source>
</reference>
<name>J3JD93_9EURY</name>
<protein>
    <submittedName>
        <fullName evidence="1">Uncharacterized protein</fullName>
    </submittedName>
</protein>
<comment type="caution">
    <text evidence="1">The sequence shown here is derived from an EMBL/GenBank/DDBJ whole genome shotgun (WGS) entry which is preliminary data.</text>
</comment>
<sequence length="75" mass="8937">MVLIRFSIDKDHASNPNSYEIVIKSNTDIWFRSEYDDANYERLRQFLQTLATGEDVRNVRAASDYYREDRLLSMI</sequence>
<gene>
    <name evidence="1" type="ORF">HSB1_42490</name>
</gene>
<evidence type="ECO:0000313" key="1">
    <source>
        <dbReference type="EMBL" id="EJN57286.1"/>
    </source>
</evidence>
<dbReference type="AlphaFoldDB" id="J3JD93"/>
<dbReference type="Proteomes" id="UP000007813">
    <property type="component" value="Unassembled WGS sequence"/>
</dbReference>
<accession>J3JD93</accession>